<sequence>HQPADCHGGAAVRGGVAGALACPGPAPGGGPARRGGHPGERQGNRRGNGLAREPGAPDRRGPPWAGDGLCRVAYARVRWTPLRRVQAVRLLPHQGLRQWFRLPVLPPLQARRDQAPQEGQAGLKTHHLPRRGARLSGRRAQPV</sequence>
<protein>
    <submittedName>
        <fullName evidence="2">Uncharacterized protein</fullName>
    </submittedName>
</protein>
<name>A0ABN9U5X9_9DINO</name>
<feature type="non-terminal residue" evidence="2">
    <location>
        <position position="1"/>
    </location>
</feature>
<accession>A0ABN9U5X9</accession>
<feature type="region of interest" description="Disordered" evidence="1">
    <location>
        <begin position="20"/>
        <end position="67"/>
    </location>
</feature>
<dbReference type="EMBL" id="CAUYUJ010015476">
    <property type="protein sequence ID" value="CAK0854409.1"/>
    <property type="molecule type" value="Genomic_DNA"/>
</dbReference>
<comment type="caution">
    <text evidence="2">The sequence shown here is derived from an EMBL/GenBank/DDBJ whole genome shotgun (WGS) entry which is preliminary data.</text>
</comment>
<evidence type="ECO:0000313" key="3">
    <source>
        <dbReference type="Proteomes" id="UP001189429"/>
    </source>
</evidence>
<keyword evidence="3" id="KW-1185">Reference proteome</keyword>
<proteinExistence type="predicted"/>
<feature type="compositionally biased region" description="Basic residues" evidence="1">
    <location>
        <begin position="124"/>
        <end position="137"/>
    </location>
</feature>
<evidence type="ECO:0000313" key="2">
    <source>
        <dbReference type="EMBL" id="CAK0854409.1"/>
    </source>
</evidence>
<dbReference type="Proteomes" id="UP001189429">
    <property type="component" value="Unassembled WGS sequence"/>
</dbReference>
<gene>
    <name evidence="2" type="ORF">PCOR1329_LOCUS45533</name>
</gene>
<feature type="region of interest" description="Disordered" evidence="1">
    <location>
        <begin position="112"/>
        <end position="143"/>
    </location>
</feature>
<evidence type="ECO:0000256" key="1">
    <source>
        <dbReference type="SAM" id="MobiDB-lite"/>
    </source>
</evidence>
<feature type="non-terminal residue" evidence="2">
    <location>
        <position position="143"/>
    </location>
</feature>
<reference evidence="2" key="1">
    <citation type="submission" date="2023-10" db="EMBL/GenBank/DDBJ databases">
        <authorList>
            <person name="Chen Y."/>
            <person name="Shah S."/>
            <person name="Dougan E. K."/>
            <person name="Thang M."/>
            <person name="Chan C."/>
        </authorList>
    </citation>
    <scope>NUCLEOTIDE SEQUENCE [LARGE SCALE GENOMIC DNA]</scope>
</reference>
<organism evidence="2 3">
    <name type="scientific">Prorocentrum cordatum</name>
    <dbReference type="NCBI Taxonomy" id="2364126"/>
    <lineage>
        <taxon>Eukaryota</taxon>
        <taxon>Sar</taxon>
        <taxon>Alveolata</taxon>
        <taxon>Dinophyceae</taxon>
        <taxon>Prorocentrales</taxon>
        <taxon>Prorocentraceae</taxon>
        <taxon>Prorocentrum</taxon>
    </lineage>
</organism>